<feature type="compositionally biased region" description="Low complexity" evidence="1">
    <location>
        <begin position="548"/>
        <end position="558"/>
    </location>
</feature>
<dbReference type="OrthoDB" id="4965426at2"/>
<protein>
    <submittedName>
        <fullName evidence="2">Uncharacterized protein</fullName>
    </submittedName>
</protein>
<name>A0A1V3BW01_9ACTN</name>
<dbReference type="AlphaFoldDB" id="A0A1V3BW01"/>
<organism evidence="2 3">
    <name type="scientific">Nocardiopsis sinuspersici</name>
    <dbReference type="NCBI Taxonomy" id="501010"/>
    <lineage>
        <taxon>Bacteria</taxon>
        <taxon>Bacillati</taxon>
        <taxon>Actinomycetota</taxon>
        <taxon>Actinomycetes</taxon>
        <taxon>Streptosporangiales</taxon>
        <taxon>Nocardiopsidaceae</taxon>
        <taxon>Nocardiopsis</taxon>
    </lineage>
</organism>
<accession>A0A1V3BW01</accession>
<feature type="compositionally biased region" description="Basic and acidic residues" evidence="1">
    <location>
        <begin position="575"/>
        <end position="588"/>
    </location>
</feature>
<evidence type="ECO:0000313" key="2">
    <source>
        <dbReference type="EMBL" id="OOC52429.1"/>
    </source>
</evidence>
<feature type="compositionally biased region" description="Low complexity" evidence="1">
    <location>
        <begin position="426"/>
        <end position="437"/>
    </location>
</feature>
<comment type="caution">
    <text evidence="2">The sequence shown here is derived from an EMBL/GenBank/DDBJ whole genome shotgun (WGS) entry which is preliminary data.</text>
</comment>
<keyword evidence="3" id="KW-1185">Reference proteome</keyword>
<dbReference type="RefSeq" id="WP_077688770.1">
    <property type="nucleotide sequence ID" value="NZ_MCOK01000001.1"/>
</dbReference>
<sequence length="588" mass="65426">MPTEDRRLVQTAVTGHAESAEPAYMPIDPDEAEKFRDQARALQKSHWCGVLLGGCGGQLSLKIVRERDTVPHFAHRAGSNLCARLAKGAEATLGGHSADHLYAHRHLRTWMRDHEDVGVAAEAPPTFVGLTPGRACTELIVPTGGKPLRLVFTHDLDHELLAAAKSPQAREYMWLVRANDAVTRSLVANGVSYRPFRLADDAHHERALQVGFRDGSGEVEWVPLAECALRGDSLTRSRPVARSPLTSAPRETTVTEAAQTPDPLEQAMASLRQVLAQGDAANVRALAEVLRRRLNQQGVHSLPRDLVTDAHALLREAAQALPPRSRTIAAPRHVPIVAPYRRTSRPQDPLRDDVDRHIGKLVWAEANGRSRAYEDNRAALVELLNRPDTPRDLVDRIKQQLRVCPKDRFRRSAPASKKPERRSRQRGQTGSGRQPGPSRREVRQHALLRESLETLRWAQERRMVDTYTHTRAQLVQVLEERTDIPQGLREQIEAQLLRSPQGLFDRPIPAPGPPPAAARSRQASRKPRAGRGRGQRATQQRRDPVPPAEAEGGLLAAARMDERSRALLEQMRQAHPGEARPDREQPTS</sequence>
<proteinExistence type="predicted"/>
<feature type="region of interest" description="Disordered" evidence="1">
    <location>
        <begin position="236"/>
        <end position="257"/>
    </location>
</feature>
<gene>
    <name evidence="2" type="ORF">NOSIN_00090</name>
</gene>
<feature type="region of interest" description="Disordered" evidence="1">
    <location>
        <begin position="502"/>
        <end position="588"/>
    </location>
</feature>
<dbReference type="EMBL" id="MCOK01000001">
    <property type="protein sequence ID" value="OOC52429.1"/>
    <property type="molecule type" value="Genomic_DNA"/>
</dbReference>
<feature type="compositionally biased region" description="Polar residues" evidence="1">
    <location>
        <begin position="244"/>
        <end position="257"/>
    </location>
</feature>
<dbReference type="Proteomes" id="UP000189004">
    <property type="component" value="Unassembled WGS sequence"/>
</dbReference>
<evidence type="ECO:0000256" key="1">
    <source>
        <dbReference type="SAM" id="MobiDB-lite"/>
    </source>
</evidence>
<feature type="compositionally biased region" description="Basic residues" evidence="1">
    <location>
        <begin position="522"/>
        <end position="534"/>
    </location>
</feature>
<reference evidence="3" key="1">
    <citation type="submission" date="2016-08" db="EMBL/GenBank/DDBJ databases">
        <authorList>
            <person name="Tokovenko B."/>
            <person name="Kalinowski J."/>
        </authorList>
    </citation>
    <scope>NUCLEOTIDE SEQUENCE [LARGE SCALE GENOMIC DNA]</scope>
    <source>
        <strain evidence="3">UTMC102</strain>
    </source>
</reference>
<feature type="region of interest" description="Disordered" evidence="1">
    <location>
        <begin position="405"/>
        <end position="444"/>
    </location>
</feature>
<evidence type="ECO:0000313" key="3">
    <source>
        <dbReference type="Proteomes" id="UP000189004"/>
    </source>
</evidence>